<proteinExistence type="predicted"/>
<dbReference type="PIR" id="C97035">
    <property type="entry name" value="C97035"/>
</dbReference>
<dbReference type="STRING" id="272562.CA_C1096"/>
<dbReference type="Proteomes" id="UP000000814">
    <property type="component" value="Chromosome"/>
</dbReference>
<evidence type="ECO:0000313" key="3">
    <source>
        <dbReference type="Proteomes" id="UP000000814"/>
    </source>
</evidence>
<dbReference type="AlphaFoldDB" id="Q97K25"/>
<dbReference type="EMBL" id="AE001437">
    <property type="protein sequence ID" value="AAK79070.1"/>
    <property type="molecule type" value="Genomic_DNA"/>
</dbReference>
<organism evidence="2 3">
    <name type="scientific">Clostridium acetobutylicum (strain ATCC 824 / DSM 792 / JCM 1419 / IAM 19013 / LMG 5710 / NBRC 13948 / NRRL B-527 / VKM B-1787 / 2291 / W)</name>
    <dbReference type="NCBI Taxonomy" id="272562"/>
    <lineage>
        <taxon>Bacteria</taxon>
        <taxon>Bacillati</taxon>
        <taxon>Bacillota</taxon>
        <taxon>Clostridia</taxon>
        <taxon>Eubacteriales</taxon>
        <taxon>Clostridiaceae</taxon>
        <taxon>Clostridium</taxon>
    </lineage>
</organism>
<dbReference type="KEGG" id="cac:CA_C1096"/>
<name>Q97K25_CLOAB</name>
<feature type="transmembrane region" description="Helical" evidence="1">
    <location>
        <begin position="392"/>
        <end position="413"/>
    </location>
</feature>
<reference evidence="2 3" key="1">
    <citation type="journal article" date="2001" name="J. Bacteriol.">
        <title>Genome sequence and comparative analysis of the solvent-producing bacterium Clostridium acetobutylicum.</title>
        <authorList>
            <person name="Nolling J."/>
            <person name="Breton G."/>
            <person name="Omelchenko M.V."/>
            <person name="Makarova K.S."/>
            <person name="Zeng Q."/>
            <person name="Gibson R."/>
            <person name="Lee H.M."/>
            <person name="Dubois J."/>
            <person name="Qiu D."/>
            <person name="Hitti J."/>
            <person name="Wolf Y.I."/>
            <person name="Tatusov R.L."/>
            <person name="Sabathe F."/>
            <person name="Doucette-Stamm L."/>
            <person name="Soucaille P."/>
            <person name="Daly M.J."/>
            <person name="Bennett G.N."/>
            <person name="Koonin E.V."/>
            <person name="Smith D.R."/>
        </authorList>
    </citation>
    <scope>NUCLEOTIDE SEQUENCE [LARGE SCALE GENOMIC DNA]</scope>
    <source>
        <strain evidence="3">ATCC 824 / DSM 792 / JCM 1419 / LMG 5710 / VKM B-1787</strain>
    </source>
</reference>
<gene>
    <name evidence="2" type="ordered locus">CA_C1096</name>
</gene>
<dbReference type="PATRIC" id="fig|272562.8.peg.1304"/>
<dbReference type="PANTHER" id="PTHR38442">
    <property type="entry name" value="INNER MEMBRANE PROTEIN-RELATED"/>
    <property type="match status" value="1"/>
</dbReference>
<dbReference type="PANTHER" id="PTHR38442:SF1">
    <property type="entry name" value="INNER MEMBRANE PROTEIN"/>
    <property type="match status" value="1"/>
</dbReference>
<evidence type="ECO:0000256" key="1">
    <source>
        <dbReference type="SAM" id="Phobius"/>
    </source>
</evidence>
<dbReference type="RefSeq" id="WP_010964411.1">
    <property type="nucleotide sequence ID" value="NC_003030.1"/>
</dbReference>
<keyword evidence="1" id="KW-1133">Transmembrane helix</keyword>
<evidence type="ECO:0000313" key="2">
    <source>
        <dbReference type="EMBL" id="AAK79070.1"/>
    </source>
</evidence>
<dbReference type="HOGENOM" id="CLU_036718_2_1_9"/>
<dbReference type="InterPro" id="IPR007383">
    <property type="entry name" value="DUF445"/>
</dbReference>
<protein>
    <submittedName>
        <fullName evidence="2">Uncharacterized protein, YjiN homolog</fullName>
    </submittedName>
</protein>
<feature type="transmembrane region" description="Helical" evidence="1">
    <location>
        <begin position="7"/>
        <end position="28"/>
    </location>
</feature>
<dbReference type="OrthoDB" id="9769590at2"/>
<accession>Q97K25</accession>
<dbReference type="GeneID" id="44997608"/>
<sequence>MNYKNKANVILGIVSAFFIFSFILKYYIVNNAYTDFIFTVIKAALVGGIADWFAITAIYRKPLGISFHTALIPRNRKKIIEATAVFVENELLSKEAIKSKMEKNNIANKISENIINNKDSINIKTIKLLNEYAEKLDRDKVKEKVKKLKTKYLQEFYDEKRIKCVLSCIYNKDGEKILDDIFDFLINSVKKHEVQEYIYEVMAKLKEENTRGFIARIGISIFEASDSVNLREASRIFHDELLKGVRKLKNPKDYYRNKINTEIKLYLDNLDSQDNKLEKFKNYIFKDENIEKFVDKMFTKSKIVFKDYETEGYFVSKVLFKLFSDVFEEVVSDNEKLSKLCERVEKAAVDILEEKHYIIGKFIRDTLNEFDDKKLNEFIDDKVGSDLQWIRINGSVVGGFVGMLLFVIMKFIYNPFLAPQIRNIF</sequence>
<keyword evidence="1" id="KW-0812">Transmembrane</keyword>
<keyword evidence="1" id="KW-0472">Membrane</keyword>
<feature type="transmembrane region" description="Helical" evidence="1">
    <location>
        <begin position="40"/>
        <end position="59"/>
    </location>
</feature>
<dbReference type="GO" id="GO:0005886">
    <property type="term" value="C:plasma membrane"/>
    <property type="evidence" value="ECO:0007669"/>
    <property type="project" value="TreeGrafter"/>
</dbReference>
<keyword evidence="3" id="KW-1185">Reference proteome</keyword>
<dbReference type="Pfam" id="PF04286">
    <property type="entry name" value="DUF445"/>
    <property type="match status" value="1"/>
</dbReference>
<dbReference type="eggNOG" id="COG2733">
    <property type="taxonomic scope" value="Bacteria"/>
</dbReference>